<feature type="active site" evidence="9">
    <location>
        <position position="152"/>
    </location>
</feature>
<comment type="pathway">
    <text evidence="9">Isoprenoid biosynthesis; isopentenyl diphosphate biosynthesis via DXP pathway; isopentenyl diphosphate from 1-deoxy-D-xylulose 5-phosphate: step 3/6.</text>
</comment>
<comment type="function">
    <text evidence="9">Catalyzes the phosphorylation of the position 2 hydroxy group of 4-diphosphocytidyl-2C-methyl-D-erythritol.</text>
</comment>
<dbReference type="SUPFAM" id="SSF54211">
    <property type="entry name" value="Ribosomal protein S5 domain 2-like"/>
    <property type="match status" value="1"/>
</dbReference>
<dbReference type="NCBIfam" id="NF002870">
    <property type="entry name" value="PRK03188.1"/>
    <property type="match status" value="1"/>
</dbReference>
<organism evidence="12 13">
    <name type="scientific">Jatrophihabitans telluris</name>
    <dbReference type="NCBI Taxonomy" id="2038343"/>
    <lineage>
        <taxon>Bacteria</taxon>
        <taxon>Bacillati</taxon>
        <taxon>Actinomycetota</taxon>
        <taxon>Actinomycetes</taxon>
        <taxon>Jatrophihabitantales</taxon>
        <taxon>Jatrophihabitantaceae</taxon>
        <taxon>Jatrophihabitans</taxon>
    </lineage>
</organism>
<dbReference type="EC" id="2.7.1.148" evidence="2 9"/>
<evidence type="ECO:0000256" key="9">
    <source>
        <dbReference type="HAMAP-Rule" id="MF_00061"/>
    </source>
</evidence>
<dbReference type="InterPro" id="IPR020568">
    <property type="entry name" value="Ribosomal_Su5_D2-typ_SF"/>
</dbReference>
<dbReference type="PIRSF" id="PIRSF010376">
    <property type="entry name" value="IspE"/>
    <property type="match status" value="1"/>
</dbReference>
<reference evidence="12" key="1">
    <citation type="journal article" date="2018" name="Int. J. Syst. Evol. Microbiol.">
        <title>Jatrophihabitans telluris sp. nov., isolated from sediment soil of lava forest wetlands and the emended description of the genus Jatrophihabitans.</title>
        <authorList>
            <person name="Lee K.C."/>
            <person name="Suh M.K."/>
            <person name="Eom M.K."/>
            <person name="Kim K.K."/>
            <person name="Kim J.S."/>
            <person name="Kim D.S."/>
            <person name="Ko S.H."/>
            <person name="Shin Y.K."/>
            <person name="Lee J.S."/>
        </authorList>
    </citation>
    <scope>NUCLEOTIDE SEQUENCE</scope>
    <source>
        <strain evidence="12">N237</strain>
    </source>
</reference>
<feature type="binding site" evidence="9">
    <location>
        <begin position="110"/>
        <end position="120"/>
    </location>
    <ligand>
        <name>ATP</name>
        <dbReference type="ChEBI" id="CHEBI:30616"/>
    </ligand>
</feature>
<dbReference type="InterPro" id="IPR014721">
    <property type="entry name" value="Ribsml_uS5_D2-typ_fold_subgr"/>
</dbReference>
<dbReference type="InterPro" id="IPR036554">
    <property type="entry name" value="GHMP_kinase_C_sf"/>
</dbReference>
<evidence type="ECO:0000256" key="3">
    <source>
        <dbReference type="ARBA" id="ARBA00017473"/>
    </source>
</evidence>
<dbReference type="Pfam" id="PF00288">
    <property type="entry name" value="GHMP_kinases_N"/>
    <property type="match status" value="1"/>
</dbReference>
<name>A0ABY4R0P5_9ACTN</name>
<evidence type="ECO:0000313" key="13">
    <source>
        <dbReference type="Proteomes" id="UP001056336"/>
    </source>
</evidence>
<dbReference type="InterPro" id="IPR004424">
    <property type="entry name" value="IspE"/>
</dbReference>
<dbReference type="PANTHER" id="PTHR43527">
    <property type="entry name" value="4-DIPHOSPHOCYTIDYL-2-C-METHYL-D-ERYTHRITOL KINASE, CHLOROPLASTIC"/>
    <property type="match status" value="1"/>
</dbReference>
<dbReference type="PANTHER" id="PTHR43527:SF2">
    <property type="entry name" value="4-DIPHOSPHOCYTIDYL-2-C-METHYL-D-ERYTHRITOL KINASE, CHLOROPLASTIC"/>
    <property type="match status" value="1"/>
</dbReference>
<evidence type="ECO:0000256" key="4">
    <source>
        <dbReference type="ARBA" id="ARBA00022679"/>
    </source>
</evidence>
<evidence type="ECO:0000259" key="10">
    <source>
        <dbReference type="Pfam" id="PF00288"/>
    </source>
</evidence>
<dbReference type="HAMAP" id="MF_00061">
    <property type="entry name" value="IspE"/>
    <property type="match status" value="1"/>
</dbReference>
<accession>A0ABY4R0P5</accession>
<dbReference type="Proteomes" id="UP001056336">
    <property type="component" value="Chromosome"/>
</dbReference>
<dbReference type="GO" id="GO:0050515">
    <property type="term" value="F:4-(cytidine 5'-diphospho)-2-C-methyl-D-erythritol kinase activity"/>
    <property type="evidence" value="ECO:0007669"/>
    <property type="project" value="UniProtKB-EC"/>
</dbReference>
<dbReference type="Gene3D" id="3.30.70.890">
    <property type="entry name" value="GHMP kinase, C-terminal domain"/>
    <property type="match status" value="1"/>
</dbReference>
<evidence type="ECO:0000256" key="8">
    <source>
        <dbReference type="ARBA" id="ARBA00032554"/>
    </source>
</evidence>
<evidence type="ECO:0000313" key="12">
    <source>
        <dbReference type="EMBL" id="UQX89345.1"/>
    </source>
</evidence>
<proteinExistence type="inferred from homology"/>
<evidence type="ECO:0000256" key="2">
    <source>
        <dbReference type="ARBA" id="ARBA00012052"/>
    </source>
</evidence>
<dbReference type="Gene3D" id="3.30.230.10">
    <property type="match status" value="1"/>
</dbReference>
<evidence type="ECO:0000256" key="5">
    <source>
        <dbReference type="ARBA" id="ARBA00022741"/>
    </source>
</evidence>
<keyword evidence="7 9" id="KW-0067">ATP-binding</keyword>
<keyword evidence="9" id="KW-0414">Isoprene biosynthesis</keyword>
<dbReference type="InterPro" id="IPR013750">
    <property type="entry name" value="GHMP_kinase_C_dom"/>
</dbReference>
<protein>
    <recommendedName>
        <fullName evidence="3 9">4-diphosphocytidyl-2-C-methyl-D-erythritol kinase</fullName>
        <shortName evidence="9">CMK</shortName>
        <ecNumber evidence="2 9">2.7.1.148</ecNumber>
    </recommendedName>
    <alternativeName>
        <fullName evidence="8 9">4-(cytidine-5'-diphospho)-2-C-methyl-D-erythritol kinase</fullName>
    </alternativeName>
</protein>
<dbReference type="SUPFAM" id="SSF55060">
    <property type="entry name" value="GHMP Kinase, C-terminal domain"/>
    <property type="match status" value="1"/>
</dbReference>
<keyword evidence="6 9" id="KW-0418">Kinase</keyword>
<keyword evidence="5 9" id="KW-0547">Nucleotide-binding</keyword>
<feature type="domain" description="GHMP kinase N-terminal" evidence="10">
    <location>
        <begin position="82"/>
        <end position="160"/>
    </location>
</feature>
<evidence type="ECO:0000256" key="6">
    <source>
        <dbReference type="ARBA" id="ARBA00022777"/>
    </source>
</evidence>
<evidence type="ECO:0000256" key="1">
    <source>
        <dbReference type="ARBA" id="ARBA00009684"/>
    </source>
</evidence>
<evidence type="ECO:0000256" key="7">
    <source>
        <dbReference type="ARBA" id="ARBA00022840"/>
    </source>
</evidence>
<dbReference type="NCBIfam" id="TIGR00154">
    <property type="entry name" value="ispE"/>
    <property type="match status" value="1"/>
</dbReference>
<sequence>MSSIEVRAAAKINIHLGVGPRDSDGFHPIQTIYQAVSLYDSVRLTAVGPTPPADTDSVAVPTGPMLTVSGIEGADAPPDPTNLAWRALELLASHAGRTVDVTLALDKQIPVAAGLAGGSADAAAALTALAAWWRLDISDNELDALAAELGSDVTFARHGGTALGTGRGERLQPYPAGEFHWVLVASHGALSTPAVYAELDRQRETDTSAAVVERAGSPEPALRALAAGDPAALVGLLVNDLEPAAIALAPYLEATLQAGRAAGALDAVVSGSGPTCLFLAGDAAHAAELADTLSATPTARRVLAVHSPVRGAQLVESEL</sequence>
<keyword evidence="4 9" id="KW-0808">Transferase</keyword>
<comment type="similarity">
    <text evidence="1 9">Belongs to the GHMP kinase family. IspE subfamily.</text>
</comment>
<keyword evidence="13" id="KW-1185">Reference proteome</keyword>
<feature type="active site" evidence="9">
    <location>
        <position position="11"/>
    </location>
</feature>
<comment type="catalytic activity">
    <reaction evidence="9">
        <text>4-CDP-2-C-methyl-D-erythritol + ATP = 4-CDP-2-C-methyl-D-erythritol 2-phosphate + ADP + H(+)</text>
        <dbReference type="Rhea" id="RHEA:18437"/>
        <dbReference type="ChEBI" id="CHEBI:15378"/>
        <dbReference type="ChEBI" id="CHEBI:30616"/>
        <dbReference type="ChEBI" id="CHEBI:57823"/>
        <dbReference type="ChEBI" id="CHEBI:57919"/>
        <dbReference type="ChEBI" id="CHEBI:456216"/>
        <dbReference type="EC" id="2.7.1.148"/>
    </reaction>
</comment>
<reference evidence="12" key="2">
    <citation type="submission" date="2022-05" db="EMBL/GenBank/DDBJ databases">
        <authorList>
            <person name="Kim J.-S."/>
            <person name="Lee K."/>
            <person name="Suh M."/>
            <person name="Eom M."/>
            <person name="Kim J.-S."/>
            <person name="Kim D.-S."/>
            <person name="Ko S.-H."/>
            <person name="Shin Y."/>
            <person name="Lee J.-S."/>
        </authorList>
    </citation>
    <scope>NUCLEOTIDE SEQUENCE</scope>
    <source>
        <strain evidence="12">N237</strain>
    </source>
</reference>
<dbReference type="InterPro" id="IPR006204">
    <property type="entry name" value="GHMP_kinase_N_dom"/>
</dbReference>
<dbReference type="RefSeq" id="WP_249773241.1">
    <property type="nucleotide sequence ID" value="NZ_CP097332.1"/>
</dbReference>
<feature type="domain" description="GHMP kinase C-terminal" evidence="11">
    <location>
        <begin position="222"/>
        <end position="295"/>
    </location>
</feature>
<gene>
    <name evidence="9" type="primary">ispE</name>
    <name evidence="12" type="ORF">M6D93_04910</name>
</gene>
<dbReference type="EMBL" id="CP097332">
    <property type="protein sequence ID" value="UQX89345.1"/>
    <property type="molecule type" value="Genomic_DNA"/>
</dbReference>
<evidence type="ECO:0000259" key="11">
    <source>
        <dbReference type="Pfam" id="PF08544"/>
    </source>
</evidence>
<dbReference type="Pfam" id="PF08544">
    <property type="entry name" value="GHMP_kinases_C"/>
    <property type="match status" value="1"/>
</dbReference>